<dbReference type="SUPFAM" id="SSF57667">
    <property type="entry name" value="beta-beta-alpha zinc fingers"/>
    <property type="match status" value="2"/>
</dbReference>
<sequence>MIYASQDYCLSKMLNEMRRNNEYCDIALGVNDIEFAAHKAVLVAASQYMRQHLATLHGDLLELQMQLSNADVFEDILQFMYTGEISLTKDNFAEISMVASHLQISAFKSAAVQFLKSTHDIRVSDISSLAEPSMEVTVPDDYAEFESFDETDYDVNNSQPAVKKQKQESKKPAKPLSRNSSLMVIDQISKRYKCSLCGKSFARKQGCLSHCRRHCVCSICGKAFDTEQSLKGHIKSKTCVVSENKSAVSTNASVFLTKDDIVNDFRFKCDACYTMFQIFETFQEHRLTAHNIEELLTCIICRESFDTGDSLSSHIKHHYLSNEDSSDSESEKEGITEPASTSKFTCRICGAKFNEPGAYNNHLLAQCKTSGLPCPVCHKLFSCKPSLQRHLEKRTRQVQCGVQLEKNQLHTISSEKNVDNTTNNSKSVYGFICKACDLGFEKFSEFASHRGEQHGAKEEMKCRFCGLVFGKEIWIDKHVQYHVQEVSGQSNIVPKSYKCHICDLEYETEYEFECHRTDSCTDECRFCGKVFKSRAQLRTHVYTHLRKNKVKPLKE</sequence>
<dbReference type="InterPro" id="IPR013087">
    <property type="entry name" value="Znf_C2H2_type"/>
</dbReference>
<evidence type="ECO:0000256" key="8">
    <source>
        <dbReference type="SAM" id="MobiDB-lite"/>
    </source>
</evidence>
<feature type="domain" description="C2H2-type" evidence="10">
    <location>
        <begin position="296"/>
        <end position="323"/>
    </location>
</feature>
<name>A0A6F9DL18_9ASCI</name>
<reference evidence="11" key="1">
    <citation type="submission" date="2020-04" db="EMBL/GenBank/DDBJ databases">
        <authorList>
            <person name="Neveu A P."/>
        </authorList>
    </citation>
    <scope>NUCLEOTIDE SEQUENCE</scope>
    <source>
        <tissue evidence="11">Whole embryo</tissue>
    </source>
</reference>
<evidence type="ECO:0000256" key="6">
    <source>
        <dbReference type="ARBA" id="ARBA00023242"/>
    </source>
</evidence>
<evidence type="ECO:0000259" key="9">
    <source>
        <dbReference type="PROSITE" id="PS50097"/>
    </source>
</evidence>
<feature type="domain" description="C2H2-type" evidence="10">
    <location>
        <begin position="522"/>
        <end position="549"/>
    </location>
</feature>
<dbReference type="PANTHER" id="PTHR24394">
    <property type="entry name" value="ZINC FINGER PROTEIN"/>
    <property type="match status" value="1"/>
</dbReference>
<evidence type="ECO:0000256" key="5">
    <source>
        <dbReference type="ARBA" id="ARBA00022833"/>
    </source>
</evidence>
<dbReference type="Pfam" id="PF13894">
    <property type="entry name" value="zf-C2H2_4"/>
    <property type="match status" value="1"/>
</dbReference>
<dbReference type="InterPro" id="IPR011333">
    <property type="entry name" value="SKP1/BTB/POZ_sf"/>
</dbReference>
<feature type="domain" description="BTB" evidence="9">
    <location>
        <begin position="24"/>
        <end position="89"/>
    </location>
</feature>
<evidence type="ECO:0000256" key="7">
    <source>
        <dbReference type="PROSITE-ProRule" id="PRU00042"/>
    </source>
</evidence>
<keyword evidence="5" id="KW-0862">Zinc</keyword>
<feature type="domain" description="C2H2-type" evidence="10">
    <location>
        <begin position="215"/>
        <end position="246"/>
    </location>
</feature>
<dbReference type="GO" id="GO:0005634">
    <property type="term" value="C:nucleus"/>
    <property type="evidence" value="ECO:0007669"/>
    <property type="project" value="UniProtKB-SubCell"/>
</dbReference>
<evidence type="ECO:0000256" key="2">
    <source>
        <dbReference type="ARBA" id="ARBA00022723"/>
    </source>
</evidence>
<dbReference type="Gene3D" id="3.30.710.10">
    <property type="entry name" value="Potassium Channel Kv1.1, Chain A"/>
    <property type="match status" value="1"/>
</dbReference>
<dbReference type="SMART" id="SM00355">
    <property type="entry name" value="ZnF_C2H2"/>
    <property type="match status" value="10"/>
</dbReference>
<dbReference type="InterPro" id="IPR036236">
    <property type="entry name" value="Znf_C2H2_sf"/>
</dbReference>
<dbReference type="PROSITE" id="PS50157">
    <property type="entry name" value="ZINC_FINGER_C2H2_2"/>
    <property type="match status" value="4"/>
</dbReference>
<dbReference type="SMART" id="SM00225">
    <property type="entry name" value="BTB"/>
    <property type="match status" value="1"/>
</dbReference>
<dbReference type="GO" id="GO:0000981">
    <property type="term" value="F:DNA-binding transcription factor activity, RNA polymerase II-specific"/>
    <property type="evidence" value="ECO:0007669"/>
    <property type="project" value="TreeGrafter"/>
</dbReference>
<accession>A0A6F9DL18</accession>
<proteinExistence type="evidence at transcript level"/>
<evidence type="ECO:0000313" key="11">
    <source>
        <dbReference type="EMBL" id="CAB3264144.1"/>
    </source>
</evidence>
<keyword evidence="3" id="KW-0677">Repeat</keyword>
<dbReference type="SUPFAM" id="SSF54695">
    <property type="entry name" value="POZ domain"/>
    <property type="match status" value="1"/>
</dbReference>
<keyword evidence="6" id="KW-0539">Nucleus</keyword>
<dbReference type="InterPro" id="IPR000210">
    <property type="entry name" value="BTB/POZ_dom"/>
</dbReference>
<gene>
    <name evidence="11" type="primary">Mynn-005</name>
</gene>
<dbReference type="PANTHER" id="PTHR24394:SF29">
    <property type="entry name" value="MYONEURIN"/>
    <property type="match status" value="1"/>
</dbReference>
<dbReference type="AlphaFoldDB" id="A0A6F9DL18"/>
<dbReference type="PROSITE" id="PS00028">
    <property type="entry name" value="ZINC_FINGER_C2H2_1"/>
    <property type="match status" value="6"/>
</dbReference>
<evidence type="ECO:0000256" key="3">
    <source>
        <dbReference type="ARBA" id="ARBA00022737"/>
    </source>
</evidence>
<dbReference type="Pfam" id="PF13912">
    <property type="entry name" value="zf-C2H2_6"/>
    <property type="match status" value="1"/>
</dbReference>
<evidence type="ECO:0000259" key="10">
    <source>
        <dbReference type="PROSITE" id="PS50157"/>
    </source>
</evidence>
<dbReference type="GO" id="GO:0008270">
    <property type="term" value="F:zinc ion binding"/>
    <property type="evidence" value="ECO:0007669"/>
    <property type="project" value="UniProtKB-KW"/>
</dbReference>
<evidence type="ECO:0000256" key="1">
    <source>
        <dbReference type="ARBA" id="ARBA00004123"/>
    </source>
</evidence>
<evidence type="ECO:0000256" key="4">
    <source>
        <dbReference type="ARBA" id="ARBA00022771"/>
    </source>
</evidence>
<keyword evidence="2" id="KW-0479">Metal-binding</keyword>
<protein>
    <submittedName>
        <fullName evidence="11">Myoneurin</fullName>
    </submittedName>
</protein>
<comment type="subcellular location">
    <subcellularLocation>
        <location evidence="1">Nucleus</location>
    </subcellularLocation>
</comment>
<dbReference type="Pfam" id="PF00651">
    <property type="entry name" value="BTB"/>
    <property type="match status" value="1"/>
</dbReference>
<feature type="domain" description="C2H2-type" evidence="10">
    <location>
        <begin position="192"/>
        <end position="214"/>
    </location>
</feature>
<dbReference type="Gene3D" id="3.30.160.60">
    <property type="entry name" value="Classic Zinc Finger"/>
    <property type="match status" value="4"/>
</dbReference>
<feature type="region of interest" description="Disordered" evidence="8">
    <location>
        <begin position="153"/>
        <end position="178"/>
    </location>
</feature>
<dbReference type="EMBL" id="LR788282">
    <property type="protein sequence ID" value="CAB3264144.1"/>
    <property type="molecule type" value="mRNA"/>
</dbReference>
<organism evidence="11">
    <name type="scientific">Phallusia mammillata</name>
    <dbReference type="NCBI Taxonomy" id="59560"/>
    <lineage>
        <taxon>Eukaryota</taxon>
        <taxon>Metazoa</taxon>
        <taxon>Chordata</taxon>
        <taxon>Tunicata</taxon>
        <taxon>Ascidiacea</taxon>
        <taxon>Phlebobranchia</taxon>
        <taxon>Ascidiidae</taxon>
        <taxon>Phallusia</taxon>
    </lineage>
</organism>
<keyword evidence="4 7" id="KW-0863">Zinc-finger</keyword>
<dbReference type="PROSITE" id="PS50097">
    <property type="entry name" value="BTB"/>
    <property type="match status" value="1"/>
</dbReference>